<dbReference type="SMART" id="SM00220">
    <property type="entry name" value="S_TKc"/>
    <property type="match status" value="1"/>
</dbReference>
<dbReference type="GO" id="GO:0004674">
    <property type="term" value="F:protein serine/threonine kinase activity"/>
    <property type="evidence" value="ECO:0007669"/>
    <property type="project" value="UniProtKB-KW"/>
</dbReference>
<evidence type="ECO:0000256" key="7">
    <source>
        <dbReference type="ARBA" id="ARBA00022729"/>
    </source>
</evidence>
<keyword evidence="14" id="KW-0675">Receptor</keyword>
<dbReference type="PANTHER" id="PTHR45631:SF202">
    <property type="entry name" value="SENESCENCE-INDUCED RECEPTOR-LIKE SERINE_THREONINE-PROTEIN KINASE"/>
    <property type="match status" value="1"/>
</dbReference>
<dbReference type="InterPro" id="IPR000719">
    <property type="entry name" value="Prot_kinase_dom"/>
</dbReference>
<evidence type="ECO:0000256" key="5">
    <source>
        <dbReference type="ARBA" id="ARBA00022679"/>
    </source>
</evidence>
<evidence type="ECO:0000256" key="3">
    <source>
        <dbReference type="ARBA" id="ARBA00022553"/>
    </source>
</evidence>
<evidence type="ECO:0000313" key="20">
    <source>
        <dbReference type="Proteomes" id="UP000187203"/>
    </source>
</evidence>
<evidence type="ECO:0000313" key="19">
    <source>
        <dbReference type="EMBL" id="OMO66472.1"/>
    </source>
</evidence>
<feature type="compositionally biased region" description="Basic residues" evidence="15">
    <location>
        <begin position="805"/>
        <end position="816"/>
    </location>
</feature>
<keyword evidence="12 16" id="KW-1133">Transmembrane helix</keyword>
<evidence type="ECO:0000256" key="17">
    <source>
        <dbReference type="SAM" id="SignalP"/>
    </source>
</evidence>
<dbReference type="AlphaFoldDB" id="A0A1R3H805"/>
<dbReference type="STRING" id="93759.A0A1R3H805"/>
<dbReference type="PROSITE" id="PS50011">
    <property type="entry name" value="PROTEIN_KINASE_DOM"/>
    <property type="match status" value="1"/>
</dbReference>
<keyword evidence="2" id="KW-0723">Serine/threonine-protein kinase</keyword>
<dbReference type="Proteomes" id="UP000187203">
    <property type="component" value="Unassembled WGS sequence"/>
</dbReference>
<evidence type="ECO:0000256" key="4">
    <source>
        <dbReference type="ARBA" id="ARBA00022614"/>
    </source>
</evidence>
<keyword evidence="5" id="KW-0808">Transferase</keyword>
<evidence type="ECO:0000256" key="15">
    <source>
        <dbReference type="SAM" id="MobiDB-lite"/>
    </source>
</evidence>
<name>A0A1R3H805_9ROSI</name>
<sequence>MEMLNIFFCIILIGCSVLARAQDQSGFISLDCGISSASTYNDAITGIKYISDATFIDSGLSKSISPQFQTNTISQQFYSVRSFPEGVRNCYTLKPSQGKNNKYLIRASFMYGNYDDQNKPPEFDLHLGVNSWDSVKIDNESSIVIKEIMHLSPSDTISVCLINKGTGIPFISTLELRHFRTSTYPTPFEAVVLYRRVDVGTLTNQFIRYKDDAYDRIWKPQNFPNSKVINTTLAIDARDNNGYNPGSAVMGTALTPINASKPLGFYWEPTDSTARYFVFMHFAEVEELKPNEIREFNVTQNGEFLYGPVEPEYLYTNTLSTTVPVSGDYIEFWLERTNRSTLPPILNGLEIFMVKDFSESRSDAKEVDAIMDIKSTYGVKRNWQGDPCAPKAYSWDGLNCSFIQGSDPPRIISLNLSSNGLTGEIAASISNLAMLQHLDLSNNSLTGKVPEFLSQMPFLTVLNLKGNKLSGSLPVKLLERSNNGSLSLSVEENPDLCLSAACQKKEKQKKNFVAPLAASAGIIFVILAAVAVFLIHKRRKREVVTKVNVEDENQVGKNLMESKNRQFTYAEVKLLSRVHHGNLTNLVGYCYEDGHMGLIYEYMANGNLKQLLSGRNTYTVSWEERLRIATDAAQGLEYLHYGCNPPIVHRDVKSENILLNDKLQAKIADFGLSRIFSVEGGGHVSTAVAGTPGYLDPEYQINNWLNEKSDVYSFGVVLLEIVTRRPVVTKSFDEAIHISHWVSSLLANGEIKRIVDPSLGEDFEINSAWKIVELALACTSRNSSERPTMSEVVVELKECLKKEVARKRGGHGTRSRAPREGMSSINIETDSFPRPR</sequence>
<dbReference type="Pfam" id="PF00069">
    <property type="entry name" value="Pkinase"/>
    <property type="match status" value="1"/>
</dbReference>
<keyword evidence="20" id="KW-1185">Reference proteome</keyword>
<keyword evidence="3" id="KW-0597">Phosphoprotein</keyword>
<dbReference type="SUPFAM" id="SSF56112">
    <property type="entry name" value="Protein kinase-like (PK-like)"/>
    <property type="match status" value="1"/>
</dbReference>
<reference evidence="20" key="1">
    <citation type="submission" date="2013-09" db="EMBL/GenBank/DDBJ databases">
        <title>Corchorus olitorius genome sequencing.</title>
        <authorList>
            <person name="Alam M."/>
            <person name="Haque M.S."/>
            <person name="Islam M.S."/>
            <person name="Emdad E.M."/>
            <person name="Islam M.M."/>
            <person name="Ahmed B."/>
            <person name="Halim A."/>
            <person name="Hossen Q.M.M."/>
            <person name="Hossain M.Z."/>
            <person name="Ahmed R."/>
            <person name="Khan M.M."/>
            <person name="Islam R."/>
            <person name="Rashid M.M."/>
            <person name="Khan S.A."/>
            <person name="Rahman M.S."/>
            <person name="Alam M."/>
            <person name="Yahiya A.S."/>
            <person name="Khan M.S."/>
            <person name="Azam M.S."/>
            <person name="Haque T."/>
            <person name="Lashkar M.Z.H."/>
            <person name="Akhand A.I."/>
            <person name="Morshed G."/>
            <person name="Roy S."/>
            <person name="Uddin K.S."/>
            <person name="Rabeya T."/>
            <person name="Hossain A.S."/>
            <person name="Chowdhury A."/>
            <person name="Snigdha A.R."/>
            <person name="Mortoza M.S."/>
            <person name="Matin S.A."/>
            <person name="Hoque S.M.E."/>
            <person name="Islam M.K."/>
            <person name="Roy D.K."/>
            <person name="Haider R."/>
            <person name="Moosa M.M."/>
            <person name="Elias S.M."/>
            <person name="Hasan A.M."/>
            <person name="Jahan S."/>
            <person name="Shafiuddin M."/>
            <person name="Mahmood N."/>
            <person name="Shommy N.S."/>
        </authorList>
    </citation>
    <scope>NUCLEOTIDE SEQUENCE [LARGE SCALE GENOMIC DNA]</scope>
    <source>
        <strain evidence="20">cv. O-4</strain>
    </source>
</reference>
<evidence type="ECO:0000256" key="6">
    <source>
        <dbReference type="ARBA" id="ARBA00022692"/>
    </source>
</evidence>
<dbReference type="Pfam" id="PF13855">
    <property type="entry name" value="LRR_8"/>
    <property type="match status" value="1"/>
</dbReference>
<feature type="signal peptide" evidence="17">
    <location>
        <begin position="1"/>
        <end position="21"/>
    </location>
</feature>
<evidence type="ECO:0000256" key="16">
    <source>
        <dbReference type="SAM" id="Phobius"/>
    </source>
</evidence>
<evidence type="ECO:0000256" key="9">
    <source>
        <dbReference type="ARBA" id="ARBA00022741"/>
    </source>
</evidence>
<evidence type="ECO:0000256" key="8">
    <source>
        <dbReference type="ARBA" id="ARBA00022737"/>
    </source>
</evidence>
<evidence type="ECO:0000256" key="14">
    <source>
        <dbReference type="ARBA" id="ARBA00023170"/>
    </source>
</evidence>
<proteinExistence type="predicted"/>
<evidence type="ECO:0000256" key="2">
    <source>
        <dbReference type="ARBA" id="ARBA00022527"/>
    </source>
</evidence>
<dbReference type="Gene3D" id="3.80.10.10">
    <property type="entry name" value="Ribonuclease Inhibitor"/>
    <property type="match status" value="1"/>
</dbReference>
<keyword evidence="8" id="KW-0677">Repeat</keyword>
<dbReference type="OrthoDB" id="2017114at2759"/>
<evidence type="ECO:0000256" key="11">
    <source>
        <dbReference type="ARBA" id="ARBA00022840"/>
    </source>
</evidence>
<dbReference type="InterPro" id="IPR032675">
    <property type="entry name" value="LRR_dom_sf"/>
</dbReference>
<keyword evidence="10" id="KW-0418">Kinase</keyword>
<evidence type="ECO:0000256" key="13">
    <source>
        <dbReference type="ARBA" id="ARBA00023136"/>
    </source>
</evidence>
<dbReference type="EMBL" id="AWUE01020750">
    <property type="protein sequence ID" value="OMO66472.1"/>
    <property type="molecule type" value="Genomic_DNA"/>
</dbReference>
<dbReference type="PROSITE" id="PS00108">
    <property type="entry name" value="PROTEIN_KINASE_ST"/>
    <property type="match status" value="1"/>
</dbReference>
<dbReference type="SUPFAM" id="SSF52058">
    <property type="entry name" value="L domain-like"/>
    <property type="match status" value="1"/>
</dbReference>
<evidence type="ECO:0000259" key="18">
    <source>
        <dbReference type="PROSITE" id="PS50011"/>
    </source>
</evidence>
<dbReference type="Gene3D" id="1.10.510.10">
    <property type="entry name" value="Transferase(Phosphotransferase) domain 1"/>
    <property type="match status" value="1"/>
</dbReference>
<dbReference type="FunFam" id="3.80.10.10:FF:000129">
    <property type="entry name" value="Leucine-rich repeat receptor-like kinase"/>
    <property type="match status" value="1"/>
</dbReference>
<dbReference type="FunFam" id="1.10.510.10:FF:000146">
    <property type="entry name" value="LRR receptor-like serine/threonine-protein kinase IOS1"/>
    <property type="match status" value="1"/>
</dbReference>
<feature type="chain" id="PRO_5012051403" description="Protein kinase domain-containing protein" evidence="17">
    <location>
        <begin position="22"/>
        <end position="836"/>
    </location>
</feature>
<organism evidence="19 20">
    <name type="scientific">Corchorus olitorius</name>
    <dbReference type="NCBI Taxonomy" id="93759"/>
    <lineage>
        <taxon>Eukaryota</taxon>
        <taxon>Viridiplantae</taxon>
        <taxon>Streptophyta</taxon>
        <taxon>Embryophyta</taxon>
        <taxon>Tracheophyta</taxon>
        <taxon>Spermatophyta</taxon>
        <taxon>Magnoliopsida</taxon>
        <taxon>eudicotyledons</taxon>
        <taxon>Gunneridae</taxon>
        <taxon>Pentapetalae</taxon>
        <taxon>rosids</taxon>
        <taxon>malvids</taxon>
        <taxon>Malvales</taxon>
        <taxon>Malvaceae</taxon>
        <taxon>Grewioideae</taxon>
        <taxon>Apeibeae</taxon>
        <taxon>Corchorus</taxon>
    </lineage>
</organism>
<keyword evidence="6 16" id="KW-0812">Transmembrane</keyword>
<gene>
    <name evidence="19" type="ORF">COLO4_30550</name>
</gene>
<dbReference type="Pfam" id="PF12819">
    <property type="entry name" value="Malectin_like"/>
    <property type="match status" value="1"/>
</dbReference>
<dbReference type="InterPro" id="IPR008271">
    <property type="entry name" value="Ser/Thr_kinase_AS"/>
</dbReference>
<protein>
    <recommendedName>
        <fullName evidence="18">Protein kinase domain-containing protein</fullName>
    </recommendedName>
</protein>
<dbReference type="Gene3D" id="3.30.200.20">
    <property type="entry name" value="Phosphorylase Kinase, domain 1"/>
    <property type="match status" value="1"/>
</dbReference>
<keyword evidence="7 17" id="KW-0732">Signal</keyword>
<feature type="region of interest" description="Disordered" evidence="15">
    <location>
        <begin position="805"/>
        <end position="836"/>
    </location>
</feature>
<evidence type="ECO:0000256" key="10">
    <source>
        <dbReference type="ARBA" id="ARBA00022777"/>
    </source>
</evidence>
<keyword evidence="4" id="KW-0433">Leucine-rich repeat</keyword>
<dbReference type="PANTHER" id="PTHR45631">
    <property type="entry name" value="OS07G0107800 PROTEIN-RELATED"/>
    <property type="match status" value="1"/>
</dbReference>
<dbReference type="InterPro" id="IPR011009">
    <property type="entry name" value="Kinase-like_dom_sf"/>
</dbReference>
<evidence type="ECO:0000256" key="12">
    <source>
        <dbReference type="ARBA" id="ARBA00022989"/>
    </source>
</evidence>
<comment type="subcellular location">
    <subcellularLocation>
        <location evidence="1">Membrane</location>
        <topology evidence="1">Single-pass membrane protein</topology>
    </subcellularLocation>
</comment>
<keyword evidence="9" id="KW-0547">Nucleotide-binding</keyword>
<feature type="transmembrane region" description="Helical" evidence="16">
    <location>
        <begin position="512"/>
        <end position="535"/>
    </location>
</feature>
<dbReference type="InterPro" id="IPR024788">
    <property type="entry name" value="Malectin-like_Carb-bd_dom"/>
</dbReference>
<keyword evidence="13 16" id="KW-0472">Membrane</keyword>
<comment type="caution">
    <text evidence="19">The sequence shown here is derived from an EMBL/GenBank/DDBJ whole genome shotgun (WGS) entry which is preliminary data.</text>
</comment>
<dbReference type="InterPro" id="IPR001611">
    <property type="entry name" value="Leu-rich_rpt"/>
</dbReference>
<evidence type="ECO:0000256" key="1">
    <source>
        <dbReference type="ARBA" id="ARBA00004167"/>
    </source>
</evidence>
<accession>A0A1R3H805</accession>
<dbReference type="GO" id="GO:0005524">
    <property type="term" value="F:ATP binding"/>
    <property type="evidence" value="ECO:0007669"/>
    <property type="project" value="UniProtKB-KW"/>
</dbReference>
<keyword evidence="11" id="KW-0067">ATP-binding</keyword>
<feature type="domain" description="Protein kinase" evidence="18">
    <location>
        <begin position="475"/>
        <end position="800"/>
    </location>
</feature>
<dbReference type="GO" id="GO:0016020">
    <property type="term" value="C:membrane"/>
    <property type="evidence" value="ECO:0007669"/>
    <property type="project" value="UniProtKB-SubCell"/>
</dbReference>